<dbReference type="InterPro" id="IPR007593">
    <property type="entry name" value="CD225/Dispanin_fam"/>
</dbReference>
<sequence length="142" mass="15877">MYIKWWHSCPIRTDQLSYIFGALNCKDSPLISASTCSLPTHNIPSLLLTALRSRPWCLKHFTLYPYYFPFLPPGRDHIVLGDTNGAGSYGKTAKCLNITVLVLSLLTVVLIIVLVATGVVAISDAIQQENQNRNNYRFNYGS</sequence>
<reference evidence="7" key="1">
    <citation type="submission" date="2025-08" db="UniProtKB">
        <authorList>
            <consortium name="Ensembl"/>
        </authorList>
    </citation>
    <scope>IDENTIFICATION</scope>
</reference>
<evidence type="ECO:0000256" key="6">
    <source>
        <dbReference type="SAM" id="Phobius"/>
    </source>
</evidence>
<proteinExistence type="inferred from homology"/>
<keyword evidence="4 6" id="KW-1133">Transmembrane helix</keyword>
<name>A0A674K6Y2_9SAUR</name>
<dbReference type="Pfam" id="PF04505">
    <property type="entry name" value="CD225"/>
    <property type="match status" value="1"/>
</dbReference>
<comment type="similarity">
    <text evidence="2">Belongs to the CD225/Dispanin family.</text>
</comment>
<evidence type="ECO:0000256" key="2">
    <source>
        <dbReference type="ARBA" id="ARBA00006843"/>
    </source>
</evidence>
<evidence type="ECO:0000256" key="1">
    <source>
        <dbReference type="ARBA" id="ARBA00004370"/>
    </source>
</evidence>
<dbReference type="InterPro" id="IPR051517">
    <property type="entry name" value="IFITM_antiviral_protein"/>
</dbReference>
<accession>A0A674K6Y2</accession>
<dbReference type="PANTHER" id="PTHR13999">
    <property type="entry name" value="INTERFERON INDUCIBLE TRANSMEMBRANE PROTEIN"/>
    <property type="match status" value="1"/>
</dbReference>
<reference evidence="7" key="2">
    <citation type="submission" date="2025-09" db="UniProtKB">
        <authorList>
            <consortium name="Ensembl"/>
        </authorList>
    </citation>
    <scope>IDENTIFICATION</scope>
</reference>
<dbReference type="InParanoid" id="A0A674K6Y2"/>
<evidence type="ECO:0000313" key="8">
    <source>
        <dbReference type="Proteomes" id="UP000472274"/>
    </source>
</evidence>
<dbReference type="AlphaFoldDB" id="A0A674K6Y2"/>
<evidence type="ECO:0000256" key="5">
    <source>
        <dbReference type="ARBA" id="ARBA00023136"/>
    </source>
</evidence>
<evidence type="ECO:0000256" key="3">
    <source>
        <dbReference type="ARBA" id="ARBA00022692"/>
    </source>
</evidence>
<dbReference type="Proteomes" id="UP000472274">
    <property type="component" value="Unplaced"/>
</dbReference>
<keyword evidence="5 6" id="KW-0472">Membrane</keyword>
<dbReference type="GO" id="GO:0005886">
    <property type="term" value="C:plasma membrane"/>
    <property type="evidence" value="ECO:0007669"/>
    <property type="project" value="TreeGrafter"/>
</dbReference>
<dbReference type="Ensembl" id="ENSTMTT00000028035.1">
    <property type="protein sequence ID" value="ENSTMTP00000027059.1"/>
    <property type="gene ID" value="ENSTMTG00000019775.1"/>
</dbReference>
<evidence type="ECO:0000256" key="4">
    <source>
        <dbReference type="ARBA" id="ARBA00022989"/>
    </source>
</evidence>
<feature type="transmembrane region" description="Helical" evidence="6">
    <location>
        <begin position="98"/>
        <end position="122"/>
    </location>
</feature>
<keyword evidence="3 6" id="KW-0812">Transmembrane</keyword>
<organism evidence="7 8">
    <name type="scientific">Terrapene triunguis</name>
    <name type="common">Three-toed box turtle</name>
    <dbReference type="NCBI Taxonomy" id="2587831"/>
    <lineage>
        <taxon>Eukaryota</taxon>
        <taxon>Metazoa</taxon>
        <taxon>Chordata</taxon>
        <taxon>Craniata</taxon>
        <taxon>Vertebrata</taxon>
        <taxon>Euteleostomi</taxon>
        <taxon>Archelosauria</taxon>
        <taxon>Testudinata</taxon>
        <taxon>Testudines</taxon>
        <taxon>Cryptodira</taxon>
        <taxon>Durocryptodira</taxon>
        <taxon>Testudinoidea</taxon>
        <taxon>Emydidae</taxon>
        <taxon>Terrapene</taxon>
    </lineage>
</organism>
<protein>
    <submittedName>
        <fullName evidence="7">Uncharacterized protein</fullName>
    </submittedName>
</protein>
<evidence type="ECO:0000313" key="7">
    <source>
        <dbReference type="Ensembl" id="ENSTMTP00000027059.1"/>
    </source>
</evidence>
<dbReference type="GeneTree" id="ENSGT00990000213204"/>
<keyword evidence="8" id="KW-1185">Reference proteome</keyword>
<comment type="subcellular location">
    <subcellularLocation>
        <location evidence="1">Membrane</location>
    </subcellularLocation>
</comment>